<sequence length="184" mass="20280">MVRIRLARRGRKKKPLYDVVIADRKAPRDGRFIEKIGTYNPHTVPATIVLDDERALKWVLDGAQPTDTVKAMLSYRGVLIRKHLEIGVRKGAITEEQAAQKFEEWKAKKDAKITARIEKLSTEGEAAKKARLAAEAEVSAKRAEALKKKQEEAAKAAESENAEGGEAGDAEATAETNEAENTES</sequence>
<feature type="compositionally biased region" description="Basic and acidic residues" evidence="4">
    <location>
        <begin position="145"/>
        <end position="158"/>
    </location>
</feature>
<feature type="compositionally biased region" description="Acidic residues" evidence="4">
    <location>
        <begin position="160"/>
        <end position="169"/>
    </location>
</feature>
<accession>A1ZGD0</accession>
<dbReference type="eggNOG" id="COG0228">
    <property type="taxonomic scope" value="Bacteria"/>
</dbReference>
<evidence type="ECO:0000256" key="3">
    <source>
        <dbReference type="HAMAP-Rule" id="MF_00385"/>
    </source>
</evidence>
<dbReference type="NCBIfam" id="NF011094">
    <property type="entry name" value="PRK14521.1"/>
    <property type="match status" value="1"/>
</dbReference>
<dbReference type="InterPro" id="IPR023803">
    <property type="entry name" value="Ribosomal_bS16_dom_sf"/>
</dbReference>
<name>A1ZGD0_MICM2</name>
<dbReference type="AlphaFoldDB" id="A1ZGD0"/>
<dbReference type="Pfam" id="PF00886">
    <property type="entry name" value="Ribosomal_S16"/>
    <property type="match status" value="1"/>
</dbReference>
<protein>
    <recommendedName>
        <fullName evidence="3">Small ribosomal subunit protein bS16</fullName>
    </recommendedName>
</protein>
<organism evidence="5 6">
    <name type="scientific">Microscilla marina ATCC 23134</name>
    <dbReference type="NCBI Taxonomy" id="313606"/>
    <lineage>
        <taxon>Bacteria</taxon>
        <taxon>Pseudomonadati</taxon>
        <taxon>Bacteroidota</taxon>
        <taxon>Cytophagia</taxon>
        <taxon>Cytophagales</taxon>
        <taxon>Microscillaceae</taxon>
        <taxon>Microscilla</taxon>
    </lineage>
</organism>
<dbReference type="GO" id="GO:0006412">
    <property type="term" value="P:translation"/>
    <property type="evidence" value="ECO:0007669"/>
    <property type="project" value="UniProtKB-UniRule"/>
</dbReference>
<dbReference type="EMBL" id="AAWS01000006">
    <property type="protein sequence ID" value="EAY30547.1"/>
    <property type="molecule type" value="Genomic_DNA"/>
</dbReference>
<dbReference type="Gene3D" id="3.30.1320.10">
    <property type="match status" value="1"/>
</dbReference>
<evidence type="ECO:0000256" key="2">
    <source>
        <dbReference type="ARBA" id="ARBA00023274"/>
    </source>
</evidence>
<evidence type="ECO:0000256" key="1">
    <source>
        <dbReference type="ARBA" id="ARBA00022980"/>
    </source>
</evidence>
<evidence type="ECO:0000313" key="6">
    <source>
        <dbReference type="Proteomes" id="UP000004095"/>
    </source>
</evidence>
<dbReference type="PROSITE" id="PS00732">
    <property type="entry name" value="RIBOSOMAL_S16"/>
    <property type="match status" value="1"/>
</dbReference>
<proteinExistence type="inferred from homology"/>
<feature type="region of interest" description="Disordered" evidence="4">
    <location>
        <begin position="145"/>
        <end position="184"/>
    </location>
</feature>
<keyword evidence="1 3" id="KW-0689">Ribosomal protein</keyword>
<comment type="similarity">
    <text evidence="3">Belongs to the bacterial ribosomal protein bS16 family.</text>
</comment>
<dbReference type="InterPro" id="IPR000307">
    <property type="entry name" value="Ribosomal_bS16"/>
</dbReference>
<dbReference type="InterPro" id="IPR020592">
    <property type="entry name" value="Ribosomal_bS16_CS"/>
</dbReference>
<dbReference type="Proteomes" id="UP000004095">
    <property type="component" value="Unassembled WGS sequence"/>
</dbReference>
<keyword evidence="6" id="KW-1185">Reference proteome</keyword>
<gene>
    <name evidence="3" type="primary">rpsP</name>
    <name evidence="5" type="ORF">M23134_03185</name>
</gene>
<evidence type="ECO:0000313" key="5">
    <source>
        <dbReference type="EMBL" id="EAY30547.1"/>
    </source>
</evidence>
<dbReference type="NCBIfam" id="TIGR00002">
    <property type="entry name" value="S16"/>
    <property type="match status" value="1"/>
</dbReference>
<dbReference type="RefSeq" id="WP_002694801.1">
    <property type="nucleotide sequence ID" value="NZ_AAWS01000006.1"/>
</dbReference>
<reference evidence="5 6" key="1">
    <citation type="submission" date="2007-01" db="EMBL/GenBank/DDBJ databases">
        <authorList>
            <person name="Haygood M."/>
            <person name="Podell S."/>
            <person name="Anderson C."/>
            <person name="Hopkinson B."/>
            <person name="Roe K."/>
            <person name="Barbeau K."/>
            <person name="Gaasterland T."/>
            <person name="Ferriera S."/>
            <person name="Johnson J."/>
            <person name="Kravitz S."/>
            <person name="Beeson K."/>
            <person name="Sutton G."/>
            <person name="Rogers Y.-H."/>
            <person name="Friedman R."/>
            <person name="Frazier M."/>
            <person name="Venter J.C."/>
        </authorList>
    </citation>
    <scope>NUCLEOTIDE SEQUENCE [LARGE SCALE GENOMIC DNA]</scope>
    <source>
        <strain evidence="5 6">ATCC 23134</strain>
    </source>
</reference>
<evidence type="ECO:0000256" key="4">
    <source>
        <dbReference type="SAM" id="MobiDB-lite"/>
    </source>
</evidence>
<dbReference type="GO" id="GO:0005737">
    <property type="term" value="C:cytoplasm"/>
    <property type="evidence" value="ECO:0007669"/>
    <property type="project" value="UniProtKB-ARBA"/>
</dbReference>
<dbReference type="SUPFAM" id="SSF54565">
    <property type="entry name" value="Ribosomal protein S16"/>
    <property type="match status" value="1"/>
</dbReference>
<dbReference type="HAMAP" id="MF_00385">
    <property type="entry name" value="Ribosomal_bS16"/>
    <property type="match status" value="1"/>
</dbReference>
<dbReference type="GO" id="GO:0003735">
    <property type="term" value="F:structural constituent of ribosome"/>
    <property type="evidence" value="ECO:0007669"/>
    <property type="project" value="InterPro"/>
</dbReference>
<dbReference type="OrthoDB" id="9807878at2"/>
<comment type="caution">
    <text evidence="5">The sequence shown here is derived from an EMBL/GenBank/DDBJ whole genome shotgun (WGS) entry which is preliminary data.</text>
</comment>
<dbReference type="PANTHER" id="PTHR12919:SF20">
    <property type="entry name" value="SMALL RIBOSOMAL SUBUNIT PROTEIN BS16M"/>
    <property type="match status" value="1"/>
</dbReference>
<dbReference type="GO" id="GO:0015935">
    <property type="term" value="C:small ribosomal subunit"/>
    <property type="evidence" value="ECO:0007669"/>
    <property type="project" value="TreeGrafter"/>
</dbReference>
<dbReference type="PANTHER" id="PTHR12919">
    <property type="entry name" value="30S RIBOSOMAL PROTEIN S16"/>
    <property type="match status" value="1"/>
</dbReference>
<keyword evidence="2 3" id="KW-0687">Ribonucleoprotein</keyword>